<dbReference type="InterPro" id="IPR025202">
    <property type="entry name" value="PLD-like_dom"/>
</dbReference>
<dbReference type="SUPFAM" id="SSF56024">
    <property type="entry name" value="Phospholipase D/nuclease"/>
    <property type="match status" value="2"/>
</dbReference>
<evidence type="ECO:0000256" key="10">
    <source>
        <dbReference type="ARBA" id="ARBA00023209"/>
    </source>
</evidence>
<evidence type="ECO:0000313" key="15">
    <source>
        <dbReference type="EMBL" id="BDL44380.1"/>
    </source>
</evidence>
<dbReference type="NCBIfam" id="TIGR04265">
    <property type="entry name" value="bac_cardiolipin"/>
    <property type="match status" value="1"/>
</dbReference>
<reference evidence="15" key="1">
    <citation type="submission" date="2022-06" db="EMBL/GenBank/DDBJ databases">
        <title>Akkermansia biwalacus sp. nov., an anaerobic mucin-degrading bacterium isolated from human intestine.</title>
        <authorList>
            <person name="Kobayashi Y."/>
            <person name="Inoue S."/>
            <person name="Kawahara T."/>
            <person name="Kohda N."/>
        </authorList>
    </citation>
    <scope>NUCLEOTIDE SEQUENCE</scope>
    <source>
        <strain evidence="15">WON2089</strain>
    </source>
</reference>
<dbReference type="InterPro" id="IPR022924">
    <property type="entry name" value="Cardiolipin_synthase"/>
</dbReference>
<feature type="transmembrane region" description="Helical" evidence="13">
    <location>
        <begin position="39"/>
        <end position="60"/>
    </location>
</feature>
<evidence type="ECO:0000256" key="2">
    <source>
        <dbReference type="ARBA" id="ARBA00022475"/>
    </source>
</evidence>
<organism evidence="15 16">
    <name type="scientific">Akkermansia biwaensis</name>
    <dbReference type="NCBI Taxonomy" id="2946555"/>
    <lineage>
        <taxon>Bacteria</taxon>
        <taxon>Pseudomonadati</taxon>
        <taxon>Verrucomicrobiota</taxon>
        <taxon>Verrucomicrobiia</taxon>
        <taxon>Verrucomicrobiales</taxon>
        <taxon>Akkermansiaceae</taxon>
        <taxon>Akkermansia</taxon>
    </lineage>
</organism>
<name>A0ABM7ZHX0_9BACT</name>
<accession>A0ABM7ZHX0</accession>
<keyword evidence="11" id="KW-1208">Phospholipid metabolism</keyword>
<evidence type="ECO:0000256" key="11">
    <source>
        <dbReference type="ARBA" id="ARBA00023264"/>
    </source>
</evidence>
<feature type="domain" description="PLD phosphodiesterase" evidence="14">
    <location>
        <begin position="401"/>
        <end position="428"/>
    </location>
</feature>
<dbReference type="InterPro" id="IPR001736">
    <property type="entry name" value="PLipase_D/transphosphatidylase"/>
</dbReference>
<dbReference type="Pfam" id="PF13396">
    <property type="entry name" value="PLDc_N"/>
    <property type="match status" value="1"/>
</dbReference>
<evidence type="ECO:0000256" key="1">
    <source>
        <dbReference type="ARBA" id="ARBA00004651"/>
    </source>
</evidence>
<evidence type="ECO:0000256" key="9">
    <source>
        <dbReference type="ARBA" id="ARBA00023136"/>
    </source>
</evidence>
<keyword evidence="7 13" id="KW-1133">Transmembrane helix</keyword>
<keyword evidence="16" id="KW-1185">Reference proteome</keyword>
<dbReference type="Pfam" id="PF13091">
    <property type="entry name" value="PLDc_2"/>
    <property type="match status" value="2"/>
</dbReference>
<keyword evidence="9 13" id="KW-0472">Membrane</keyword>
<dbReference type="Gene3D" id="3.30.870.10">
    <property type="entry name" value="Endonuclease Chain A"/>
    <property type="match status" value="2"/>
</dbReference>
<evidence type="ECO:0000256" key="5">
    <source>
        <dbReference type="ARBA" id="ARBA00022692"/>
    </source>
</evidence>
<dbReference type="CDD" id="cd09155">
    <property type="entry name" value="PLDc_PaCLS_like_1"/>
    <property type="match status" value="1"/>
</dbReference>
<evidence type="ECO:0000256" key="4">
    <source>
        <dbReference type="ARBA" id="ARBA00022679"/>
    </source>
</evidence>
<keyword evidence="6" id="KW-0677">Repeat</keyword>
<evidence type="ECO:0000256" key="8">
    <source>
        <dbReference type="ARBA" id="ARBA00023098"/>
    </source>
</evidence>
<protein>
    <recommendedName>
        <fullName evidence="12">Cardiolipin synthase</fullName>
        <ecNumber evidence="12">2.7.8.-</ecNumber>
    </recommendedName>
</protein>
<evidence type="ECO:0000256" key="6">
    <source>
        <dbReference type="ARBA" id="ARBA00022737"/>
    </source>
</evidence>
<gene>
    <name evidence="15" type="primary">clsA</name>
    <name evidence="15" type="ORF">Abiwalacus_19540</name>
</gene>
<dbReference type="EC" id="2.7.8.-" evidence="12"/>
<comment type="subcellular location">
    <subcellularLocation>
        <location evidence="1">Cell membrane</location>
        <topology evidence="1">Multi-pass membrane protein</topology>
    </subcellularLocation>
</comment>
<evidence type="ECO:0000256" key="12">
    <source>
        <dbReference type="NCBIfam" id="TIGR04265"/>
    </source>
</evidence>
<keyword evidence="4" id="KW-0808">Transferase</keyword>
<keyword evidence="3" id="KW-0444">Lipid biosynthesis</keyword>
<sequence>MISMLIPDEPYLGFAALCHIAGAFCLIPALLHTRTPQGTIAWLISLLAFPYIAVPFYLILGRRTFSGYVETRRRQTDSESPWGELTDKITNCMKPYAIRSADTAGEIMQTLGDIVRLPVCRGNSCQLLIDADNAFPRIYDAIKKAERYILIEFFIIKNDSVGRNLKNLLIERAREGIHIYMLYDEIGSHKLPPGYISALRKEGVKIEPFNGKRHFLSNVLRLNFRNHRKLVVVDGSTAFIGGMNIGREYLGKGALGYWRDTFIQLHGPSVQQTQISFLEDWNWATMSKSTPSTFPRLCWDITPQPEDKTVLVLPSGPADVIPAWKTTIIALANRATHRLWISTPYFVPDEGVMSALQAAALRNVDVRILRPERADHILVKLSSFTFLRDLDTYGIQLWAYKKGFLHQKVILMDDDIATVGTANLDNRSLALNFELTAIVRDPGVCAEVQAMLEKDFYSSVRESLEDYNKKSLGFKMLCNLARLMAPVQ</sequence>
<feature type="transmembrane region" description="Helical" evidence="13">
    <location>
        <begin position="12"/>
        <end position="33"/>
    </location>
</feature>
<evidence type="ECO:0000313" key="16">
    <source>
        <dbReference type="Proteomes" id="UP001062263"/>
    </source>
</evidence>
<feature type="domain" description="PLD phosphodiesterase" evidence="14">
    <location>
        <begin position="222"/>
        <end position="249"/>
    </location>
</feature>
<evidence type="ECO:0000256" key="3">
    <source>
        <dbReference type="ARBA" id="ARBA00022516"/>
    </source>
</evidence>
<keyword evidence="10" id="KW-0594">Phospholipid biosynthesis</keyword>
<dbReference type="InterPro" id="IPR027379">
    <property type="entry name" value="CLS_N"/>
</dbReference>
<proteinExistence type="predicted"/>
<dbReference type="CDD" id="cd09161">
    <property type="entry name" value="PLDc_PaCLS_like_2"/>
    <property type="match status" value="1"/>
</dbReference>
<evidence type="ECO:0000256" key="7">
    <source>
        <dbReference type="ARBA" id="ARBA00022989"/>
    </source>
</evidence>
<keyword evidence="5 13" id="KW-0812">Transmembrane</keyword>
<dbReference type="EMBL" id="AP025943">
    <property type="protein sequence ID" value="BDL44380.1"/>
    <property type="molecule type" value="Genomic_DNA"/>
</dbReference>
<dbReference type="Proteomes" id="UP001062263">
    <property type="component" value="Chromosome"/>
</dbReference>
<dbReference type="PANTHER" id="PTHR21248:SF22">
    <property type="entry name" value="PHOSPHOLIPASE D"/>
    <property type="match status" value="1"/>
</dbReference>
<dbReference type="PROSITE" id="PS50035">
    <property type="entry name" value="PLD"/>
    <property type="match status" value="2"/>
</dbReference>
<dbReference type="SMART" id="SM00155">
    <property type="entry name" value="PLDc"/>
    <property type="match status" value="2"/>
</dbReference>
<evidence type="ECO:0000259" key="14">
    <source>
        <dbReference type="PROSITE" id="PS50035"/>
    </source>
</evidence>
<evidence type="ECO:0000256" key="13">
    <source>
        <dbReference type="SAM" id="Phobius"/>
    </source>
</evidence>
<keyword evidence="8" id="KW-0443">Lipid metabolism</keyword>
<keyword evidence="2" id="KW-1003">Cell membrane</keyword>
<dbReference type="PANTHER" id="PTHR21248">
    <property type="entry name" value="CARDIOLIPIN SYNTHASE"/>
    <property type="match status" value="1"/>
</dbReference>